<dbReference type="AlphaFoldDB" id="A0A060RBM8"/>
<feature type="domain" description="Type III restriction enzyme C-terminal endonuclease" evidence="2">
    <location>
        <begin position="895"/>
        <end position="1006"/>
    </location>
</feature>
<keyword evidence="4" id="KW-1185">Reference proteome</keyword>
<sequence>MKLKFKHQRFQEEAAKATCDVFAGQPRRESSYMIDPGQLARGEMKLDIDDYTGFKNNPITNALTDDKILANIQNIQRANQIKPSDKLEGHYNLTIEMETGVGKTYTYIKTIFELNKRYGWCKFIVVVPSVAIREGVYKSFDITQDHFAEDYGKKVRFFIYNSKNLTDIEHFASDSAINVMIINSQAFNATGKDARRIDMKLDTFKSRRPIDVIAKTNPIVIIDEPQRVEGAKTKEGLKKFKALFTLRYSATHRKDSVYNMIYRLDAMEAYNKRLVKKIAVKGISFSGTTATEGYAYLEKINLYKDKNPTANIGFDVKGAKGVRQVVRSLSKGANLYDLSEGLEEYKNGFLVTDINGAENSVTFENGIKLFAGDVVGTVNEEQIRRIQIRETILSHIEKERELFSRGIKVLSLFFIDEVEKYRVYEPVKGNGIYADIFEQEYATIVDEYQKTLFEDDAYVAFLKSTVAATAHDGYFSRDKKGNFVNSKTERGTSESADSSAYDLIMKDKERLLDRKTPLRFIFSHSALREGWDNPNVFQICTLKQSSADVSKRQEVGRGLRICVNDQGDRMDTSVLGEEVHSVNVLTVVASESYDSFAKGLQNELAEVISDRPLKVNIALFADKVLKDTNGEAVEVTSEMAQTINYSLIVKGYVDKKGELTDKYYSDKASGNIEIDEEVSAYRESIVGLLDSIYDPKKLMPDNVRENNVTLKLNKERFNRTEFKKLWKLISPKSYYIVRFEETELITNAIKSLNSNLRVSKIYIKVTTGSMSKISSKGTLESGEAFKKDEQQSKTVNITASDNVKYDLVGKITENTGLTRKSVVEVLRSIEPAVFEQFEYNPEEFIIRASELINEQKATAIIQHITYDKLDECYDSKIFTEPEFKGKLGTNAMIAERHLFDHVIFDSNNEKKFAENIDTRTDVAVYVKLPKAFYINTPVGKYNPDWAIAFEEGKVKHIYFIAETKGETHSLQFSEADLRETEKAKKKCAEEHFKAISCDNVKYGVVSSYEELYNIVSK</sequence>
<dbReference type="InterPro" id="IPR006935">
    <property type="entry name" value="Helicase/UvrB_N"/>
</dbReference>
<dbReference type="Pfam" id="PF04851">
    <property type="entry name" value="ResIII"/>
    <property type="match status" value="1"/>
</dbReference>
<reference evidence="3 4" key="1">
    <citation type="journal article" date="2015" name="Genome Announc.">
        <title>Complete Genome Sequence of the Novel Leech Symbiont Mucinivorans hirudinis M3T.</title>
        <authorList>
            <person name="Nelson M.C."/>
            <person name="Bomar L."/>
            <person name="Graf J."/>
        </authorList>
    </citation>
    <scope>NUCLEOTIDE SEQUENCE [LARGE SCALE GENOMIC DNA]</scope>
    <source>
        <strain evidence="4">M3</strain>
    </source>
</reference>
<evidence type="ECO:0000259" key="1">
    <source>
        <dbReference type="Pfam" id="PF04851"/>
    </source>
</evidence>
<accession>A0A060RBM8</accession>
<gene>
    <name evidence="3" type="ORF">BN938_0684</name>
</gene>
<dbReference type="Pfam" id="PF19778">
    <property type="entry name" value="RE_endonuc"/>
    <property type="match status" value="1"/>
</dbReference>
<organism evidence="3 4">
    <name type="scientific">Mucinivorans hirudinis</name>
    <dbReference type="NCBI Taxonomy" id="1433126"/>
    <lineage>
        <taxon>Bacteria</taxon>
        <taxon>Pseudomonadati</taxon>
        <taxon>Bacteroidota</taxon>
        <taxon>Bacteroidia</taxon>
        <taxon>Bacteroidales</taxon>
        <taxon>Rikenellaceae</taxon>
        <taxon>Mucinivorans</taxon>
    </lineage>
</organism>
<evidence type="ECO:0000313" key="4">
    <source>
        <dbReference type="Proteomes" id="UP000027616"/>
    </source>
</evidence>
<dbReference type="REBASE" id="88612">
    <property type="entry name" value="MhiM3ORF682P"/>
</dbReference>
<dbReference type="GO" id="GO:0003677">
    <property type="term" value="F:DNA binding"/>
    <property type="evidence" value="ECO:0007669"/>
    <property type="project" value="InterPro"/>
</dbReference>
<dbReference type="GO" id="GO:0005524">
    <property type="term" value="F:ATP binding"/>
    <property type="evidence" value="ECO:0007669"/>
    <property type="project" value="InterPro"/>
</dbReference>
<dbReference type="GO" id="GO:0015668">
    <property type="term" value="F:type III site-specific deoxyribonuclease activity"/>
    <property type="evidence" value="ECO:0007669"/>
    <property type="project" value="InterPro"/>
</dbReference>
<feature type="domain" description="Helicase/UvrB N-terminal" evidence="1">
    <location>
        <begin position="76"/>
        <end position="252"/>
    </location>
</feature>
<evidence type="ECO:0000313" key="3">
    <source>
        <dbReference type="EMBL" id="CDN30789.1"/>
    </source>
</evidence>
<dbReference type="Gene3D" id="3.40.50.300">
    <property type="entry name" value="P-loop containing nucleotide triphosphate hydrolases"/>
    <property type="match status" value="1"/>
</dbReference>
<dbReference type="HOGENOM" id="CLU_011799_0_0_10"/>
<evidence type="ECO:0000259" key="2">
    <source>
        <dbReference type="Pfam" id="PF19778"/>
    </source>
</evidence>
<dbReference type="OrthoDB" id="9804145at2"/>
<dbReference type="KEGG" id="rbc:BN938_0684"/>
<proteinExistence type="predicted"/>
<dbReference type="STRING" id="1433126.BN938_0684"/>
<dbReference type="eggNOG" id="COG3587">
    <property type="taxonomic scope" value="Bacteria"/>
</dbReference>
<dbReference type="PATRIC" id="fig|1433126.3.peg.683"/>
<dbReference type="InterPro" id="IPR027417">
    <property type="entry name" value="P-loop_NTPase"/>
</dbReference>
<dbReference type="SUPFAM" id="SSF52540">
    <property type="entry name" value="P-loop containing nucleoside triphosphate hydrolases"/>
    <property type="match status" value="1"/>
</dbReference>
<protein>
    <submittedName>
        <fullName evidence="3">Type III restriction enzyme</fullName>
    </submittedName>
</protein>
<dbReference type="EMBL" id="HG934468">
    <property type="protein sequence ID" value="CDN30789.1"/>
    <property type="molecule type" value="Genomic_DNA"/>
</dbReference>
<dbReference type="Proteomes" id="UP000027616">
    <property type="component" value="Chromosome I"/>
</dbReference>
<dbReference type="InterPro" id="IPR045572">
    <property type="entry name" value="RE_endonuc_C"/>
</dbReference>
<name>A0A060RBM8_9BACT</name>